<dbReference type="SUPFAM" id="SSF50621">
    <property type="entry name" value="Alanine racemase C-terminal domain-like"/>
    <property type="match status" value="1"/>
</dbReference>
<dbReference type="RefSeq" id="WP_302244606.1">
    <property type="nucleotide sequence ID" value="NZ_JAULJQ010000008.1"/>
</dbReference>
<gene>
    <name evidence="5 10" type="primary">lysA</name>
    <name evidence="10" type="ORF">Q2362_06910</name>
</gene>
<dbReference type="Pfam" id="PF02784">
    <property type="entry name" value="Orn_Arg_deC_N"/>
    <property type="match status" value="1"/>
</dbReference>
<evidence type="ECO:0000259" key="8">
    <source>
        <dbReference type="Pfam" id="PF00278"/>
    </source>
</evidence>
<comment type="function">
    <text evidence="5">Specifically catalyzes the decarboxylation of meso-diaminopimelate (meso-DAP) to L-lysine.</text>
</comment>
<dbReference type="Gene3D" id="2.40.37.10">
    <property type="entry name" value="Lyase, Ornithine Decarboxylase, Chain A, domain 1"/>
    <property type="match status" value="1"/>
</dbReference>
<dbReference type="PANTHER" id="PTHR43727:SF2">
    <property type="entry name" value="GROUP IV DECARBOXYLASE"/>
    <property type="match status" value="1"/>
</dbReference>
<dbReference type="Gene3D" id="3.20.20.10">
    <property type="entry name" value="Alanine racemase"/>
    <property type="match status" value="1"/>
</dbReference>
<evidence type="ECO:0000259" key="9">
    <source>
        <dbReference type="Pfam" id="PF02784"/>
    </source>
</evidence>
<feature type="modified residue" description="N6-(pyridoxal phosphate)lysine" evidence="5">
    <location>
        <position position="48"/>
    </location>
</feature>
<evidence type="ECO:0000256" key="3">
    <source>
        <dbReference type="ARBA" id="ARBA00022898"/>
    </source>
</evidence>
<feature type="binding site" evidence="5">
    <location>
        <position position="227"/>
    </location>
    <ligand>
        <name>pyridoxal 5'-phosphate</name>
        <dbReference type="ChEBI" id="CHEBI:597326"/>
    </ligand>
</feature>
<organism evidence="10 11">
    <name type="scientific">Campylobacter magnus</name>
    <dbReference type="NCBI Taxonomy" id="3026462"/>
    <lineage>
        <taxon>Bacteria</taxon>
        <taxon>Pseudomonadati</taxon>
        <taxon>Campylobacterota</taxon>
        <taxon>Epsilonproteobacteria</taxon>
        <taxon>Campylobacterales</taxon>
        <taxon>Campylobacteraceae</taxon>
        <taxon>Campylobacter</taxon>
    </lineage>
</organism>
<dbReference type="PRINTS" id="PR01181">
    <property type="entry name" value="DAPDCRBXLASE"/>
</dbReference>
<dbReference type="Pfam" id="PF00278">
    <property type="entry name" value="Orn_DAP_Arg_deC"/>
    <property type="match status" value="1"/>
</dbReference>
<keyword evidence="4 5" id="KW-0456">Lyase</keyword>
<dbReference type="InterPro" id="IPR002986">
    <property type="entry name" value="DAP_deCOOHase_LysA"/>
</dbReference>
<dbReference type="PRINTS" id="PR01179">
    <property type="entry name" value="ODADCRBXLASE"/>
</dbReference>
<dbReference type="EMBL" id="JAULJQ010000008">
    <property type="protein sequence ID" value="MDO2409826.1"/>
    <property type="molecule type" value="Genomic_DNA"/>
</dbReference>
<evidence type="ECO:0000256" key="7">
    <source>
        <dbReference type="RuleBase" id="RU003738"/>
    </source>
</evidence>
<comment type="subunit">
    <text evidence="5">Homodimer.</text>
</comment>
<name>A0ABT8TC34_9BACT</name>
<comment type="caution">
    <text evidence="10">The sequence shown here is derived from an EMBL/GenBank/DDBJ whole genome shotgun (WGS) entry which is preliminary data.</text>
</comment>
<dbReference type="PROSITE" id="PS00879">
    <property type="entry name" value="ODR_DC_2_2"/>
    <property type="match status" value="1"/>
</dbReference>
<dbReference type="InterPro" id="IPR022653">
    <property type="entry name" value="De-COase2_pyr-phos_BS"/>
</dbReference>
<feature type="binding site" evidence="5">
    <location>
        <position position="360"/>
    </location>
    <ligand>
        <name>pyridoxal 5'-phosphate</name>
        <dbReference type="ChEBI" id="CHEBI:597326"/>
    </ligand>
</feature>
<dbReference type="InterPro" id="IPR022657">
    <property type="entry name" value="De-COase2_CS"/>
</dbReference>
<keyword evidence="5 7" id="KW-0457">Lysine biosynthesis</keyword>
<dbReference type="PROSITE" id="PS00878">
    <property type="entry name" value="ODR_DC_2_1"/>
    <property type="match status" value="1"/>
</dbReference>
<feature type="binding site" evidence="5">
    <location>
        <position position="264"/>
    </location>
    <ligand>
        <name>substrate</name>
    </ligand>
</feature>
<evidence type="ECO:0000256" key="5">
    <source>
        <dbReference type="HAMAP-Rule" id="MF_02120"/>
    </source>
</evidence>
<keyword evidence="11" id="KW-1185">Reference proteome</keyword>
<sequence length="404" mass="43899">MKNADYSALAAQFGTPLYIYDFDEIGQRYTALKSQFGAHKSLICYAVKANSNLSILKLLASLGAGFDCVSINEVKRAVLAGAKPYKIIFSGVGKSDDEIKTALEIGILMLNIESGAELERVEAVAKSLGKKANISIRINPNIDAKTHPYISTGLSENKFGVVIERARELYLKAHKSEYLEPVGCHFHIGSQLIDITPIHEAAVIVSDFVSELAAAGVELKFFDVGGGIGVRYDDESEPDLYTYAQGILAALKGKEMTIVCEPGRYIVANAGELLTKVLYEKVNGTKRFVIVDAAMNDLIRPSLYEAYHKVVALNAKNSDKTSKTDVVGPICESGDFLAKDIALPSQNSGDLLLIKSAGAYGFSMSSNYNSRLRAAEIAIENGKARLIRARESFEDLIRLEKGLI</sequence>
<dbReference type="EC" id="4.1.1.20" evidence="5 6"/>
<comment type="pathway">
    <text evidence="5 7">Amino-acid biosynthesis; L-lysine biosynthesis via DAP pathway; L-lysine from DL-2,6-diaminopimelate: step 1/1.</text>
</comment>
<proteinExistence type="inferred from homology"/>
<evidence type="ECO:0000313" key="10">
    <source>
        <dbReference type="EMBL" id="MDO2409826.1"/>
    </source>
</evidence>
<evidence type="ECO:0000256" key="1">
    <source>
        <dbReference type="ARBA" id="ARBA00001933"/>
    </source>
</evidence>
<feature type="binding site" evidence="5">
    <location>
        <position position="360"/>
    </location>
    <ligand>
        <name>substrate</name>
    </ligand>
</feature>
<feature type="binding site" evidence="5">
    <location>
        <position position="332"/>
    </location>
    <ligand>
        <name>substrate</name>
    </ligand>
</feature>
<dbReference type="InterPro" id="IPR022644">
    <property type="entry name" value="De-COase2_N"/>
</dbReference>
<dbReference type="InterPro" id="IPR022643">
    <property type="entry name" value="De-COase2_C"/>
</dbReference>
<dbReference type="InterPro" id="IPR000183">
    <property type="entry name" value="Orn/DAP/Arg_de-COase"/>
</dbReference>
<comment type="similarity">
    <text evidence="5">Belongs to the Orn/Lys/Arg decarboxylase class-II family. LysA subfamily.</text>
</comment>
<keyword evidence="3 5" id="KW-0663">Pyridoxal phosphate</keyword>
<evidence type="ECO:0000256" key="6">
    <source>
        <dbReference type="NCBIfam" id="TIGR01048"/>
    </source>
</evidence>
<dbReference type="SUPFAM" id="SSF51419">
    <property type="entry name" value="PLP-binding barrel"/>
    <property type="match status" value="1"/>
</dbReference>
<evidence type="ECO:0000313" key="11">
    <source>
        <dbReference type="Proteomes" id="UP001171111"/>
    </source>
</evidence>
<dbReference type="NCBIfam" id="TIGR01048">
    <property type="entry name" value="lysA"/>
    <property type="match status" value="1"/>
</dbReference>
<feature type="binding site" evidence="5">
    <location>
        <begin position="261"/>
        <end position="264"/>
    </location>
    <ligand>
        <name>pyridoxal 5'-phosphate</name>
        <dbReference type="ChEBI" id="CHEBI:597326"/>
    </ligand>
</feature>
<dbReference type="PANTHER" id="PTHR43727">
    <property type="entry name" value="DIAMINOPIMELATE DECARBOXYLASE"/>
    <property type="match status" value="1"/>
</dbReference>
<feature type="domain" description="Orn/DAP/Arg decarboxylase 2 C-terminal" evidence="8">
    <location>
        <begin position="18"/>
        <end position="358"/>
    </location>
</feature>
<feature type="binding site" evidence="5">
    <location>
        <position position="304"/>
    </location>
    <ligand>
        <name>substrate</name>
    </ligand>
</feature>
<keyword evidence="2 5" id="KW-0210">Decarboxylase</keyword>
<evidence type="ECO:0000256" key="2">
    <source>
        <dbReference type="ARBA" id="ARBA00022793"/>
    </source>
</evidence>
<dbReference type="CDD" id="cd06828">
    <property type="entry name" value="PLPDE_III_DapDC"/>
    <property type="match status" value="1"/>
</dbReference>
<comment type="cofactor">
    <cofactor evidence="1 5 7">
        <name>pyridoxal 5'-phosphate</name>
        <dbReference type="ChEBI" id="CHEBI:597326"/>
    </cofactor>
</comment>
<comment type="catalytic activity">
    <reaction evidence="5 7">
        <text>meso-2,6-diaminopimelate + H(+) = L-lysine + CO2</text>
        <dbReference type="Rhea" id="RHEA:15101"/>
        <dbReference type="ChEBI" id="CHEBI:15378"/>
        <dbReference type="ChEBI" id="CHEBI:16526"/>
        <dbReference type="ChEBI" id="CHEBI:32551"/>
        <dbReference type="ChEBI" id="CHEBI:57791"/>
        <dbReference type="EC" id="4.1.1.20"/>
    </reaction>
</comment>
<keyword evidence="5" id="KW-0028">Amino-acid biosynthesis</keyword>
<dbReference type="InterPro" id="IPR029066">
    <property type="entry name" value="PLP-binding_barrel"/>
</dbReference>
<dbReference type="InterPro" id="IPR009006">
    <property type="entry name" value="Ala_racemase/Decarboxylase_C"/>
</dbReference>
<dbReference type="Proteomes" id="UP001171111">
    <property type="component" value="Unassembled WGS sequence"/>
</dbReference>
<evidence type="ECO:0000256" key="4">
    <source>
        <dbReference type="ARBA" id="ARBA00023239"/>
    </source>
</evidence>
<feature type="domain" description="Orn/DAP/Arg decarboxylase 2 N-terminal" evidence="9">
    <location>
        <begin position="23"/>
        <end position="268"/>
    </location>
</feature>
<reference evidence="10 11" key="1">
    <citation type="submission" date="2023-06" db="EMBL/GenBank/DDBJ databases">
        <title>Campylobacter magnum sp. nov., isolated from cecal contents of domestic pigs (Sus scrofa domesticus).</title>
        <authorList>
            <person name="Papic B."/>
            <person name="Gruntar I."/>
        </authorList>
    </citation>
    <scope>NUCLEOTIDE SEQUENCE [LARGE SCALE GENOMIC DNA]</scope>
    <source>
        <strain evidence="11">34484-21</strain>
    </source>
</reference>
<feature type="binding site" evidence="5">
    <location>
        <position position="300"/>
    </location>
    <ligand>
        <name>substrate</name>
    </ligand>
</feature>
<accession>A0ABT8TC34</accession>
<dbReference type="GO" id="GO:0008836">
    <property type="term" value="F:diaminopimelate decarboxylase activity"/>
    <property type="evidence" value="ECO:0007669"/>
    <property type="project" value="UniProtKB-EC"/>
</dbReference>
<dbReference type="HAMAP" id="MF_02120">
    <property type="entry name" value="LysA"/>
    <property type="match status" value="1"/>
</dbReference>
<protein>
    <recommendedName>
        <fullName evidence="5 6">Diaminopimelate decarboxylase</fullName>
        <shortName evidence="5">DAP decarboxylase</shortName>
        <shortName evidence="5">DAPDC</shortName>
        <ecNumber evidence="5 6">4.1.1.20</ecNumber>
    </recommendedName>
</protein>